<organism evidence="3 4">
    <name type="scientific">Dendrobium catenatum</name>
    <dbReference type="NCBI Taxonomy" id="906689"/>
    <lineage>
        <taxon>Eukaryota</taxon>
        <taxon>Viridiplantae</taxon>
        <taxon>Streptophyta</taxon>
        <taxon>Embryophyta</taxon>
        <taxon>Tracheophyta</taxon>
        <taxon>Spermatophyta</taxon>
        <taxon>Magnoliopsida</taxon>
        <taxon>Liliopsida</taxon>
        <taxon>Asparagales</taxon>
        <taxon>Orchidaceae</taxon>
        <taxon>Epidendroideae</taxon>
        <taxon>Malaxideae</taxon>
        <taxon>Dendrobiinae</taxon>
        <taxon>Dendrobium</taxon>
    </lineage>
</organism>
<feature type="transmembrane region" description="Helical" evidence="2">
    <location>
        <begin position="228"/>
        <end position="244"/>
    </location>
</feature>
<keyword evidence="2" id="KW-0472">Membrane</keyword>
<dbReference type="Proteomes" id="UP000233837">
    <property type="component" value="Unassembled WGS sequence"/>
</dbReference>
<proteinExistence type="predicted"/>
<dbReference type="AlphaFoldDB" id="A0A2I0WNF4"/>
<name>A0A2I0WNF4_9ASPA</name>
<sequence>MEAKLILSPFPSKLHFPSPCPKIPRQPSILCSTLSPNNNSQDSSSSSSSNGKTKETQSPTTLNIRYRARSKRQQAKQEKQKQEEKNLQKEPKPAKKWEEMRLSEKALELYLGEKGVLFWLNKLAYASIFVVIGAWILFRFVGPSLGLYQLDSSPLSPSSIFKDGISIDIHQLRQAILISTKAKEFDEEVTVLPYETAMNIIAIPWDLYMETAQAGSEMRRSDSRNLKLRSYVLASTLLILVFVLV</sequence>
<keyword evidence="4" id="KW-1185">Reference proteome</keyword>
<feature type="compositionally biased region" description="Low complexity" evidence="1">
    <location>
        <begin position="35"/>
        <end position="50"/>
    </location>
</feature>
<accession>A0A2I0WNF4</accession>
<reference evidence="3 4" key="2">
    <citation type="journal article" date="2017" name="Nature">
        <title>The Apostasia genome and the evolution of orchids.</title>
        <authorList>
            <person name="Zhang G.Q."/>
            <person name="Liu K.W."/>
            <person name="Li Z."/>
            <person name="Lohaus R."/>
            <person name="Hsiao Y.Y."/>
            <person name="Niu S.C."/>
            <person name="Wang J.Y."/>
            <person name="Lin Y.C."/>
            <person name="Xu Q."/>
            <person name="Chen L.J."/>
            <person name="Yoshida K."/>
            <person name="Fujiwara S."/>
            <person name="Wang Z.W."/>
            <person name="Zhang Y.Q."/>
            <person name="Mitsuda N."/>
            <person name="Wang M."/>
            <person name="Liu G.H."/>
            <person name="Pecoraro L."/>
            <person name="Huang H.X."/>
            <person name="Xiao X.J."/>
            <person name="Lin M."/>
            <person name="Wu X.Y."/>
            <person name="Wu W.L."/>
            <person name="Chen Y.Y."/>
            <person name="Chang S.B."/>
            <person name="Sakamoto S."/>
            <person name="Ohme-Takagi M."/>
            <person name="Yagi M."/>
            <person name="Zeng S.J."/>
            <person name="Shen C.Y."/>
            <person name="Yeh C.M."/>
            <person name="Luo Y.B."/>
            <person name="Tsai W.C."/>
            <person name="Van de Peer Y."/>
            <person name="Liu Z.J."/>
        </authorList>
    </citation>
    <scope>NUCLEOTIDE SEQUENCE [LARGE SCALE GENOMIC DNA]</scope>
    <source>
        <tissue evidence="3">The whole plant</tissue>
    </source>
</reference>
<dbReference type="EMBL" id="KZ502527">
    <property type="protein sequence ID" value="PKU77199.1"/>
    <property type="molecule type" value="Genomic_DNA"/>
</dbReference>
<keyword evidence="2" id="KW-0812">Transmembrane</keyword>
<protein>
    <submittedName>
        <fullName evidence="3">Uncharacterized protein</fullName>
    </submittedName>
</protein>
<feature type="compositionally biased region" description="Basic and acidic residues" evidence="1">
    <location>
        <begin position="75"/>
        <end position="96"/>
    </location>
</feature>
<dbReference type="PANTHER" id="PTHR36347:SF1">
    <property type="entry name" value="EXPRESSED PROTEIN"/>
    <property type="match status" value="1"/>
</dbReference>
<evidence type="ECO:0000313" key="4">
    <source>
        <dbReference type="Proteomes" id="UP000233837"/>
    </source>
</evidence>
<evidence type="ECO:0000313" key="3">
    <source>
        <dbReference type="EMBL" id="PKU77199.1"/>
    </source>
</evidence>
<dbReference type="PANTHER" id="PTHR36347">
    <property type="entry name" value="EXPRESSED PROTEIN"/>
    <property type="match status" value="1"/>
</dbReference>
<evidence type="ECO:0000256" key="1">
    <source>
        <dbReference type="SAM" id="MobiDB-lite"/>
    </source>
</evidence>
<feature type="region of interest" description="Disordered" evidence="1">
    <location>
        <begin position="1"/>
        <end position="96"/>
    </location>
</feature>
<feature type="transmembrane region" description="Helical" evidence="2">
    <location>
        <begin position="123"/>
        <end position="142"/>
    </location>
</feature>
<gene>
    <name evidence="3" type="ORF">MA16_Dca013235</name>
</gene>
<dbReference type="GO" id="GO:0009507">
    <property type="term" value="C:chloroplast"/>
    <property type="evidence" value="ECO:0007669"/>
    <property type="project" value="TreeGrafter"/>
</dbReference>
<evidence type="ECO:0000256" key="2">
    <source>
        <dbReference type="SAM" id="Phobius"/>
    </source>
</evidence>
<reference evidence="3 4" key="1">
    <citation type="journal article" date="2016" name="Sci. Rep.">
        <title>The Dendrobium catenatum Lindl. genome sequence provides insights into polysaccharide synthase, floral development and adaptive evolution.</title>
        <authorList>
            <person name="Zhang G.Q."/>
            <person name="Xu Q."/>
            <person name="Bian C."/>
            <person name="Tsai W.C."/>
            <person name="Yeh C.M."/>
            <person name="Liu K.W."/>
            <person name="Yoshida K."/>
            <person name="Zhang L.S."/>
            <person name="Chang S.B."/>
            <person name="Chen F."/>
            <person name="Shi Y."/>
            <person name="Su Y.Y."/>
            <person name="Zhang Y.Q."/>
            <person name="Chen L.J."/>
            <person name="Yin Y."/>
            <person name="Lin M."/>
            <person name="Huang H."/>
            <person name="Deng H."/>
            <person name="Wang Z.W."/>
            <person name="Zhu S.L."/>
            <person name="Zhao X."/>
            <person name="Deng C."/>
            <person name="Niu S.C."/>
            <person name="Huang J."/>
            <person name="Wang M."/>
            <person name="Liu G.H."/>
            <person name="Yang H.J."/>
            <person name="Xiao X.J."/>
            <person name="Hsiao Y.Y."/>
            <person name="Wu W.L."/>
            <person name="Chen Y.Y."/>
            <person name="Mitsuda N."/>
            <person name="Ohme-Takagi M."/>
            <person name="Luo Y.B."/>
            <person name="Van de Peer Y."/>
            <person name="Liu Z.J."/>
        </authorList>
    </citation>
    <scope>NUCLEOTIDE SEQUENCE [LARGE SCALE GENOMIC DNA]</scope>
    <source>
        <tissue evidence="3">The whole plant</tissue>
    </source>
</reference>
<keyword evidence="2" id="KW-1133">Transmembrane helix</keyword>